<dbReference type="EMBL" id="CAJGYO010000009">
    <property type="protein sequence ID" value="CAD6254156.1"/>
    <property type="molecule type" value="Genomic_DNA"/>
</dbReference>
<comment type="caution">
    <text evidence="2">The sequence shown here is derived from an EMBL/GenBank/DDBJ whole genome shotgun (WGS) entry which is preliminary data.</text>
</comment>
<sequence length="63" mass="6809">MEEAQGATGGVGRRHRPHGAAVEEVGASLLDGPEEMVAASVWKRRGRVIRAAWAADLKRTVRM</sequence>
<evidence type="ECO:0000313" key="3">
    <source>
        <dbReference type="Proteomes" id="UP000604825"/>
    </source>
</evidence>
<evidence type="ECO:0000313" key="2">
    <source>
        <dbReference type="EMBL" id="CAD6254156.1"/>
    </source>
</evidence>
<proteinExistence type="predicted"/>
<keyword evidence="3" id="KW-1185">Reference proteome</keyword>
<dbReference type="Proteomes" id="UP000604825">
    <property type="component" value="Unassembled WGS sequence"/>
</dbReference>
<feature type="region of interest" description="Disordered" evidence="1">
    <location>
        <begin position="1"/>
        <end position="20"/>
    </location>
</feature>
<protein>
    <submittedName>
        <fullName evidence="2">Uncharacterized protein</fullName>
    </submittedName>
</protein>
<organism evidence="2 3">
    <name type="scientific">Miscanthus lutarioriparius</name>
    <dbReference type="NCBI Taxonomy" id="422564"/>
    <lineage>
        <taxon>Eukaryota</taxon>
        <taxon>Viridiplantae</taxon>
        <taxon>Streptophyta</taxon>
        <taxon>Embryophyta</taxon>
        <taxon>Tracheophyta</taxon>
        <taxon>Spermatophyta</taxon>
        <taxon>Magnoliopsida</taxon>
        <taxon>Liliopsida</taxon>
        <taxon>Poales</taxon>
        <taxon>Poaceae</taxon>
        <taxon>PACMAD clade</taxon>
        <taxon>Panicoideae</taxon>
        <taxon>Andropogonodae</taxon>
        <taxon>Andropogoneae</taxon>
        <taxon>Saccharinae</taxon>
        <taxon>Miscanthus</taxon>
    </lineage>
</organism>
<reference evidence="2" key="1">
    <citation type="submission" date="2020-10" db="EMBL/GenBank/DDBJ databases">
        <authorList>
            <person name="Han B."/>
            <person name="Lu T."/>
            <person name="Zhao Q."/>
            <person name="Huang X."/>
            <person name="Zhao Y."/>
        </authorList>
    </citation>
    <scope>NUCLEOTIDE SEQUENCE</scope>
</reference>
<evidence type="ECO:0000256" key="1">
    <source>
        <dbReference type="SAM" id="MobiDB-lite"/>
    </source>
</evidence>
<name>A0A811QBP1_9POAL</name>
<accession>A0A811QBP1</accession>
<gene>
    <name evidence="2" type="ORF">NCGR_LOCUS37763</name>
</gene>
<dbReference type="AlphaFoldDB" id="A0A811QBP1"/>